<organism evidence="2 3">
    <name type="scientific">Aldrovandia affinis</name>
    <dbReference type="NCBI Taxonomy" id="143900"/>
    <lineage>
        <taxon>Eukaryota</taxon>
        <taxon>Metazoa</taxon>
        <taxon>Chordata</taxon>
        <taxon>Craniata</taxon>
        <taxon>Vertebrata</taxon>
        <taxon>Euteleostomi</taxon>
        <taxon>Actinopterygii</taxon>
        <taxon>Neopterygii</taxon>
        <taxon>Teleostei</taxon>
        <taxon>Notacanthiformes</taxon>
        <taxon>Halosauridae</taxon>
        <taxon>Aldrovandia</taxon>
    </lineage>
</organism>
<comment type="caution">
    <text evidence="2">The sequence shown here is derived from an EMBL/GenBank/DDBJ whole genome shotgun (WGS) entry which is preliminary data.</text>
</comment>
<keyword evidence="3" id="KW-1185">Reference proteome</keyword>
<evidence type="ECO:0000313" key="3">
    <source>
        <dbReference type="Proteomes" id="UP001221898"/>
    </source>
</evidence>
<reference evidence="2" key="1">
    <citation type="journal article" date="2023" name="Science">
        <title>Genome structures resolve the early diversification of teleost fishes.</title>
        <authorList>
            <person name="Parey E."/>
            <person name="Louis A."/>
            <person name="Montfort J."/>
            <person name="Bouchez O."/>
            <person name="Roques C."/>
            <person name="Iampietro C."/>
            <person name="Lluch J."/>
            <person name="Castinel A."/>
            <person name="Donnadieu C."/>
            <person name="Desvignes T."/>
            <person name="Floi Bucao C."/>
            <person name="Jouanno E."/>
            <person name="Wen M."/>
            <person name="Mejri S."/>
            <person name="Dirks R."/>
            <person name="Jansen H."/>
            <person name="Henkel C."/>
            <person name="Chen W.J."/>
            <person name="Zahm M."/>
            <person name="Cabau C."/>
            <person name="Klopp C."/>
            <person name="Thompson A.W."/>
            <person name="Robinson-Rechavi M."/>
            <person name="Braasch I."/>
            <person name="Lecointre G."/>
            <person name="Bobe J."/>
            <person name="Postlethwait J.H."/>
            <person name="Berthelot C."/>
            <person name="Roest Crollius H."/>
            <person name="Guiguen Y."/>
        </authorList>
    </citation>
    <scope>NUCLEOTIDE SEQUENCE</scope>
    <source>
        <strain evidence="2">NC1722</strain>
    </source>
</reference>
<feature type="region of interest" description="Disordered" evidence="1">
    <location>
        <begin position="1"/>
        <end position="28"/>
    </location>
</feature>
<evidence type="ECO:0000256" key="1">
    <source>
        <dbReference type="SAM" id="MobiDB-lite"/>
    </source>
</evidence>
<sequence>MPTGGKGAPATETKGASGATVDVPRGRQTSVGNTEIALLEGERQAEARAGGFLLLPILMACDCAELGLPMQRHKSNTDIPYSTY</sequence>
<name>A0AAD7RLY2_9TELE</name>
<dbReference type="EMBL" id="JAINUG010000225">
    <property type="protein sequence ID" value="KAJ8386614.1"/>
    <property type="molecule type" value="Genomic_DNA"/>
</dbReference>
<proteinExistence type="predicted"/>
<accession>A0AAD7RLY2</accession>
<dbReference type="AlphaFoldDB" id="A0AAD7RLY2"/>
<protein>
    <submittedName>
        <fullName evidence="2">Uncharacterized protein</fullName>
    </submittedName>
</protein>
<gene>
    <name evidence="2" type="ORF">AAFF_G00168460</name>
</gene>
<evidence type="ECO:0000313" key="2">
    <source>
        <dbReference type="EMBL" id="KAJ8386614.1"/>
    </source>
</evidence>
<dbReference type="Proteomes" id="UP001221898">
    <property type="component" value="Unassembled WGS sequence"/>
</dbReference>